<dbReference type="GO" id="GO:0032259">
    <property type="term" value="P:methylation"/>
    <property type="evidence" value="ECO:0007669"/>
    <property type="project" value="UniProtKB-KW"/>
</dbReference>
<evidence type="ECO:0000313" key="6">
    <source>
        <dbReference type="Proteomes" id="UP001500101"/>
    </source>
</evidence>
<dbReference type="Pfam" id="PF22435">
    <property type="entry name" value="MRM3-like_sub_bind"/>
    <property type="match status" value="1"/>
</dbReference>
<dbReference type="PANTHER" id="PTHR43191:SF2">
    <property type="entry name" value="RRNA METHYLTRANSFERASE 3, MITOCHONDRIAL"/>
    <property type="match status" value="1"/>
</dbReference>
<comment type="caution">
    <text evidence="5">The sequence shown here is derived from an EMBL/GenBank/DDBJ whole genome shotgun (WGS) entry which is preliminary data.</text>
</comment>
<dbReference type="SMART" id="SM00967">
    <property type="entry name" value="SpoU_sub_bind"/>
    <property type="match status" value="1"/>
</dbReference>
<protein>
    <submittedName>
        <fullName evidence="5">RNA methyltransferase</fullName>
    </submittedName>
</protein>
<dbReference type="CDD" id="cd18109">
    <property type="entry name" value="SpoU-like_RNA-MTase"/>
    <property type="match status" value="1"/>
</dbReference>
<dbReference type="GO" id="GO:0008168">
    <property type="term" value="F:methyltransferase activity"/>
    <property type="evidence" value="ECO:0007669"/>
    <property type="project" value="UniProtKB-KW"/>
</dbReference>
<dbReference type="Gene3D" id="3.30.1330.30">
    <property type="match status" value="1"/>
</dbReference>
<evidence type="ECO:0000259" key="4">
    <source>
        <dbReference type="SMART" id="SM00967"/>
    </source>
</evidence>
<dbReference type="RefSeq" id="WP_344676014.1">
    <property type="nucleotide sequence ID" value="NZ_BAAAZI010000015.1"/>
</dbReference>
<accession>A0ABP7Z6L0</accession>
<evidence type="ECO:0000256" key="2">
    <source>
        <dbReference type="ARBA" id="ARBA00022603"/>
    </source>
</evidence>
<dbReference type="Gene3D" id="3.40.1280.10">
    <property type="match status" value="1"/>
</dbReference>
<keyword evidence="3" id="KW-0808">Transferase</keyword>
<proteinExistence type="inferred from homology"/>
<dbReference type="InterPro" id="IPR053888">
    <property type="entry name" value="MRM3-like_sub_bind"/>
</dbReference>
<feature type="domain" description="RNA 2-O ribose methyltransferase substrate binding" evidence="4">
    <location>
        <begin position="26"/>
        <end position="95"/>
    </location>
</feature>
<dbReference type="Proteomes" id="UP001500101">
    <property type="component" value="Unassembled WGS sequence"/>
</dbReference>
<name>A0ABP7Z6L0_9SPHI</name>
<dbReference type="SUPFAM" id="SSF55315">
    <property type="entry name" value="L30e-like"/>
    <property type="match status" value="1"/>
</dbReference>
<dbReference type="InterPro" id="IPR013123">
    <property type="entry name" value="SpoU_subst-bd"/>
</dbReference>
<dbReference type="InterPro" id="IPR001537">
    <property type="entry name" value="SpoU_MeTrfase"/>
</dbReference>
<dbReference type="SUPFAM" id="SSF75217">
    <property type="entry name" value="alpha/beta knot"/>
    <property type="match status" value="1"/>
</dbReference>
<keyword evidence="6" id="KW-1185">Reference proteome</keyword>
<evidence type="ECO:0000256" key="1">
    <source>
        <dbReference type="ARBA" id="ARBA00007228"/>
    </source>
</evidence>
<organism evidence="5 6">
    <name type="scientific">Sphingobacterium kyonggiense</name>
    <dbReference type="NCBI Taxonomy" id="714075"/>
    <lineage>
        <taxon>Bacteria</taxon>
        <taxon>Pseudomonadati</taxon>
        <taxon>Bacteroidota</taxon>
        <taxon>Sphingobacteriia</taxon>
        <taxon>Sphingobacteriales</taxon>
        <taxon>Sphingobacteriaceae</taxon>
        <taxon>Sphingobacterium</taxon>
    </lineage>
</organism>
<gene>
    <name evidence="5" type="ORF">GCM10022216_34860</name>
</gene>
<dbReference type="InterPro" id="IPR029026">
    <property type="entry name" value="tRNA_m1G_MTases_N"/>
</dbReference>
<dbReference type="InterPro" id="IPR029064">
    <property type="entry name" value="Ribosomal_eL30-like_sf"/>
</dbReference>
<sequence>MLSKAQISLITSLQHKKFRSQHQLFVVEGIKSVKEFINSSYKTQKIWATADAVAKVGKIPQNIKLEEVTVQEFGKISSLKNPQGALALVELPKSDDLNLADLQNTHSLVLDDVQDPGNLGTIIRTAEWFGMENIICSIGTVDAYNPKVVQATMGSLSRIKIHYVDLLQFFNQCDLPSFGALLDGDSIYETDFADAGLIIMGNEGNGISEEIISKIQKRVTIPRIGHAESLNVAVATTIFCSEICRQKLTRENG</sequence>
<dbReference type="PANTHER" id="PTHR43191">
    <property type="entry name" value="RRNA METHYLTRANSFERASE 3"/>
    <property type="match status" value="1"/>
</dbReference>
<reference evidence="6" key="1">
    <citation type="journal article" date="2019" name="Int. J. Syst. Evol. Microbiol.">
        <title>The Global Catalogue of Microorganisms (GCM) 10K type strain sequencing project: providing services to taxonomists for standard genome sequencing and annotation.</title>
        <authorList>
            <consortium name="The Broad Institute Genomics Platform"/>
            <consortium name="The Broad Institute Genome Sequencing Center for Infectious Disease"/>
            <person name="Wu L."/>
            <person name="Ma J."/>
        </authorList>
    </citation>
    <scope>NUCLEOTIDE SEQUENCE [LARGE SCALE GENOMIC DNA]</scope>
    <source>
        <strain evidence="6">JCM 16704</strain>
    </source>
</reference>
<evidence type="ECO:0000256" key="3">
    <source>
        <dbReference type="ARBA" id="ARBA00022679"/>
    </source>
</evidence>
<dbReference type="EMBL" id="BAAAZI010000015">
    <property type="protein sequence ID" value="GAA4148212.1"/>
    <property type="molecule type" value="Genomic_DNA"/>
</dbReference>
<comment type="similarity">
    <text evidence="1">Belongs to the class IV-like SAM-binding methyltransferase superfamily. RNA methyltransferase TrmH family.</text>
</comment>
<dbReference type="InterPro" id="IPR029028">
    <property type="entry name" value="Alpha/beta_knot_MTases"/>
</dbReference>
<keyword evidence="2 5" id="KW-0489">Methyltransferase</keyword>
<dbReference type="InterPro" id="IPR051259">
    <property type="entry name" value="rRNA_Methyltransferase"/>
</dbReference>
<evidence type="ECO:0000313" key="5">
    <source>
        <dbReference type="EMBL" id="GAA4148212.1"/>
    </source>
</evidence>
<dbReference type="Pfam" id="PF00588">
    <property type="entry name" value="SpoU_methylase"/>
    <property type="match status" value="1"/>
</dbReference>